<evidence type="ECO:0000256" key="8">
    <source>
        <dbReference type="ARBA" id="ARBA00023033"/>
    </source>
</evidence>
<dbReference type="SUPFAM" id="SSF51412">
    <property type="entry name" value="Inosine monophosphate dehydrogenase (IMPDH)"/>
    <property type="match status" value="1"/>
</dbReference>
<proteinExistence type="inferred from homology"/>
<evidence type="ECO:0000256" key="11">
    <source>
        <dbReference type="ARBA" id="ARBA00067136"/>
    </source>
</evidence>
<dbReference type="Pfam" id="PF03060">
    <property type="entry name" value="NMO"/>
    <property type="match status" value="1"/>
</dbReference>
<evidence type="ECO:0000256" key="9">
    <source>
        <dbReference type="ARBA" id="ARBA00031155"/>
    </source>
</evidence>
<dbReference type="GO" id="GO:0018580">
    <property type="term" value="F:nitronate monooxygenase activity"/>
    <property type="evidence" value="ECO:0007669"/>
    <property type="project" value="InterPro"/>
</dbReference>
<dbReference type="InterPro" id="IPR004136">
    <property type="entry name" value="NMO"/>
</dbReference>
<evidence type="ECO:0000256" key="1">
    <source>
        <dbReference type="ARBA" id="ARBA00001917"/>
    </source>
</evidence>
<evidence type="ECO:0000256" key="5">
    <source>
        <dbReference type="ARBA" id="ARBA00022643"/>
    </source>
</evidence>
<evidence type="ECO:0000256" key="6">
    <source>
        <dbReference type="ARBA" id="ARBA00022741"/>
    </source>
</evidence>
<evidence type="ECO:0000256" key="3">
    <source>
        <dbReference type="ARBA" id="ARBA00022575"/>
    </source>
</evidence>
<accession>A0A918XPL7</accession>
<name>A0A918XPL7_9PROT</name>
<dbReference type="PANTHER" id="PTHR42747:SF3">
    <property type="entry name" value="NITRONATE MONOOXYGENASE-RELATED"/>
    <property type="match status" value="1"/>
</dbReference>
<keyword evidence="5" id="KW-0288">FMN</keyword>
<dbReference type="RefSeq" id="WP_189988127.1">
    <property type="nucleotide sequence ID" value="NZ_BMZS01000003.1"/>
</dbReference>
<comment type="cofactor">
    <cofactor evidence="1">
        <name>FMN</name>
        <dbReference type="ChEBI" id="CHEBI:58210"/>
    </cofactor>
</comment>
<dbReference type="AlphaFoldDB" id="A0A918XPL7"/>
<gene>
    <name evidence="12" type="ORF">GCM10017083_12820</name>
</gene>
<evidence type="ECO:0000256" key="4">
    <source>
        <dbReference type="ARBA" id="ARBA00022630"/>
    </source>
</evidence>
<evidence type="ECO:0000256" key="10">
    <source>
        <dbReference type="ARBA" id="ARBA00049401"/>
    </source>
</evidence>
<sequence length="360" mass="36684">MPVRTPLMTLLGIEHPVIQAPMAGGGDTPAMVAAVAEAGGIGFVGAQYLALDRIGEAARTIRSRTNRAFGVNLFAPQPAPRVPDDLRPALDRVAPFFAELGLEPPEAPTAPADGFEDRLEAVLETGASVLSFTLGLLPDSAVQAAKARGMTVIGTATTVDEAVALERSGVDAIVAQGGEAGGHRGTFLGDLESGVVGTMALVPQVIDAVSAPVIASGGIMDGRGIAAALVLGAQAVQMGTAFLTCAEAGVPEAYKAAILGAAEHRTRVTRAFSGRPARGIVNRFMDDVESGAGPDGILDFPLQNGLTRPMRTAAGQQGKAEYLSLWAGQGVRLARRTTASELMAALAAETEAALARAGCG</sequence>
<dbReference type="FunFam" id="3.20.20.70:FF:000154">
    <property type="entry name" value="Probable nitronate monooxygenase"/>
    <property type="match status" value="1"/>
</dbReference>
<evidence type="ECO:0000313" key="13">
    <source>
        <dbReference type="Proteomes" id="UP000630353"/>
    </source>
</evidence>
<dbReference type="GO" id="GO:0009636">
    <property type="term" value="P:response to toxic substance"/>
    <property type="evidence" value="ECO:0007669"/>
    <property type="project" value="UniProtKB-KW"/>
</dbReference>
<dbReference type="InterPro" id="IPR013785">
    <property type="entry name" value="Aldolase_TIM"/>
</dbReference>
<keyword evidence="8" id="KW-0503">Monooxygenase</keyword>
<dbReference type="CDD" id="cd04730">
    <property type="entry name" value="NPD_like"/>
    <property type="match status" value="1"/>
</dbReference>
<dbReference type="Gene3D" id="3.20.20.70">
    <property type="entry name" value="Aldolase class I"/>
    <property type="match status" value="1"/>
</dbReference>
<dbReference type="EMBL" id="BMZS01000003">
    <property type="protein sequence ID" value="GHD45184.1"/>
    <property type="molecule type" value="Genomic_DNA"/>
</dbReference>
<comment type="similarity">
    <text evidence="2">Belongs to the nitronate monooxygenase family. NMO class I subfamily.</text>
</comment>
<comment type="caution">
    <text evidence="12">The sequence shown here is derived from an EMBL/GenBank/DDBJ whole genome shotgun (WGS) entry which is preliminary data.</text>
</comment>
<protein>
    <recommendedName>
        <fullName evidence="11">Nitronate monooxygenase</fullName>
    </recommendedName>
    <alternativeName>
        <fullName evidence="9">Propionate 3-nitronate monooxygenase</fullName>
    </alternativeName>
</protein>
<dbReference type="PANTHER" id="PTHR42747">
    <property type="entry name" value="NITRONATE MONOOXYGENASE-RELATED"/>
    <property type="match status" value="1"/>
</dbReference>
<evidence type="ECO:0000256" key="7">
    <source>
        <dbReference type="ARBA" id="ARBA00023002"/>
    </source>
</evidence>
<keyword evidence="7" id="KW-0560">Oxidoreductase</keyword>
<keyword evidence="3" id="KW-0216">Detoxification</keyword>
<organism evidence="12 13">
    <name type="scientific">Thalassobaculum fulvum</name>
    <dbReference type="NCBI Taxonomy" id="1633335"/>
    <lineage>
        <taxon>Bacteria</taxon>
        <taxon>Pseudomonadati</taxon>
        <taxon>Pseudomonadota</taxon>
        <taxon>Alphaproteobacteria</taxon>
        <taxon>Rhodospirillales</taxon>
        <taxon>Thalassobaculaceae</taxon>
        <taxon>Thalassobaculum</taxon>
    </lineage>
</organism>
<keyword evidence="4" id="KW-0285">Flavoprotein</keyword>
<keyword evidence="13" id="KW-1185">Reference proteome</keyword>
<evidence type="ECO:0000256" key="2">
    <source>
        <dbReference type="ARBA" id="ARBA00009881"/>
    </source>
</evidence>
<keyword evidence="6" id="KW-0547">Nucleotide-binding</keyword>
<dbReference type="Proteomes" id="UP000630353">
    <property type="component" value="Unassembled WGS sequence"/>
</dbReference>
<reference evidence="12" key="1">
    <citation type="journal article" date="2014" name="Int. J. Syst. Evol. Microbiol.">
        <title>Complete genome sequence of Corynebacterium casei LMG S-19264T (=DSM 44701T), isolated from a smear-ripened cheese.</title>
        <authorList>
            <consortium name="US DOE Joint Genome Institute (JGI-PGF)"/>
            <person name="Walter F."/>
            <person name="Albersmeier A."/>
            <person name="Kalinowski J."/>
            <person name="Ruckert C."/>
        </authorList>
    </citation>
    <scope>NUCLEOTIDE SEQUENCE</scope>
    <source>
        <strain evidence="12">KCTC 42651</strain>
    </source>
</reference>
<comment type="catalytic activity">
    <reaction evidence="10">
        <text>3 propionate 3-nitronate + 3 O2 + H2O = 3 3-oxopropanoate + 2 nitrate + nitrite + H2O2 + 3 H(+)</text>
        <dbReference type="Rhea" id="RHEA:57332"/>
        <dbReference type="ChEBI" id="CHEBI:15377"/>
        <dbReference type="ChEBI" id="CHEBI:15378"/>
        <dbReference type="ChEBI" id="CHEBI:15379"/>
        <dbReference type="ChEBI" id="CHEBI:16240"/>
        <dbReference type="ChEBI" id="CHEBI:16301"/>
        <dbReference type="ChEBI" id="CHEBI:17632"/>
        <dbReference type="ChEBI" id="CHEBI:33190"/>
        <dbReference type="ChEBI" id="CHEBI:136067"/>
    </reaction>
</comment>
<evidence type="ECO:0000313" key="12">
    <source>
        <dbReference type="EMBL" id="GHD45184.1"/>
    </source>
</evidence>
<dbReference type="GO" id="GO:0000166">
    <property type="term" value="F:nucleotide binding"/>
    <property type="evidence" value="ECO:0007669"/>
    <property type="project" value="UniProtKB-KW"/>
</dbReference>
<reference evidence="12" key="2">
    <citation type="submission" date="2020-09" db="EMBL/GenBank/DDBJ databases">
        <authorList>
            <person name="Sun Q."/>
            <person name="Kim S."/>
        </authorList>
    </citation>
    <scope>NUCLEOTIDE SEQUENCE</scope>
    <source>
        <strain evidence="12">KCTC 42651</strain>
    </source>
</reference>